<protein>
    <submittedName>
        <fullName evidence="3">Major capsid protein</fullName>
    </submittedName>
</protein>
<dbReference type="NCBIfam" id="TIGR01554">
    <property type="entry name" value="major_cap_HK97"/>
    <property type="match status" value="1"/>
</dbReference>
<accession>A0A8S5V7X2</accession>
<keyword evidence="2" id="KW-0946">Virion</keyword>
<dbReference type="SUPFAM" id="SSF56563">
    <property type="entry name" value="Major capsid protein gp5"/>
    <property type="match status" value="1"/>
</dbReference>
<dbReference type="GO" id="GO:0044423">
    <property type="term" value="C:virion component"/>
    <property type="evidence" value="ECO:0007669"/>
    <property type="project" value="UniProtKB-KW"/>
</dbReference>
<name>A0A8S5V7X2_9CAUD</name>
<evidence type="ECO:0000256" key="1">
    <source>
        <dbReference type="ARBA" id="ARBA00004328"/>
    </source>
</evidence>
<reference evidence="3" key="1">
    <citation type="journal article" date="2021" name="Proc. Natl. Acad. Sci. U.S.A.">
        <title>A Catalog of Tens of Thousands of Viruses from Human Metagenomes Reveals Hidden Associations with Chronic Diseases.</title>
        <authorList>
            <person name="Tisza M.J."/>
            <person name="Buck C.B."/>
        </authorList>
    </citation>
    <scope>NUCLEOTIDE SEQUENCE</scope>
    <source>
        <strain evidence="3">Ctiuu37</strain>
    </source>
</reference>
<evidence type="ECO:0000256" key="2">
    <source>
        <dbReference type="ARBA" id="ARBA00022844"/>
    </source>
</evidence>
<proteinExistence type="predicted"/>
<dbReference type="EMBL" id="BK016214">
    <property type="protein sequence ID" value="DAG02731.1"/>
    <property type="molecule type" value="Genomic_DNA"/>
</dbReference>
<sequence>MNIDKITDKELKQKVMKMMEEADDKVEAIYQAAAMIVEEKNKGLINQLVEQNARAAHDEEYRKRLNLHSLSDKEKQFYEGLKDVKQAITAKQIDIIPDEIIDRTLDDVKKASKILSLVNFAPANVKKWLIGSHSGTAVWGDLTDAIKGELSAGFEMLPLDVKKMTVFLVIPKAIQDLALPFVDKYFTAILAEAMQDGLVSGYLTGNGKTGPVGIMNKIESFKSDGTAAAKTVLNTVTKFSPKGLAGVRKTLCKEGKRTIGTLYLLCNPLDEAEYVDPALYGESFTGGYKNTSFMPLEKIVDANVPKGKGIFTMAGVYTMGASVMDVNTFDQTKAMDDADVIIGKCYANGRAEDDECAVVFDITKLEEYVLPVQQVTVPQINTQAAEPTAEPTAE</sequence>
<comment type="subcellular location">
    <subcellularLocation>
        <location evidence="1">Virion</location>
    </subcellularLocation>
</comment>
<dbReference type="InterPro" id="IPR024455">
    <property type="entry name" value="Phage_capsid"/>
</dbReference>
<evidence type="ECO:0000313" key="3">
    <source>
        <dbReference type="EMBL" id="DAG02731.1"/>
    </source>
</evidence>
<organism evidence="3">
    <name type="scientific">Siphoviridae sp. ctiuu37</name>
    <dbReference type="NCBI Taxonomy" id="2825628"/>
    <lineage>
        <taxon>Viruses</taxon>
        <taxon>Duplodnaviria</taxon>
        <taxon>Heunggongvirae</taxon>
        <taxon>Uroviricota</taxon>
        <taxon>Caudoviricetes</taxon>
    </lineage>
</organism>